<dbReference type="Gene3D" id="2.60.40.4270">
    <property type="entry name" value="Listeria-Bacteroides repeat domain"/>
    <property type="match status" value="1"/>
</dbReference>
<dbReference type="Gene3D" id="3.80.10.10">
    <property type="entry name" value="Ribonuclease Inhibitor"/>
    <property type="match status" value="5"/>
</dbReference>
<evidence type="ECO:0000313" key="4">
    <source>
        <dbReference type="Proteomes" id="UP001470230"/>
    </source>
</evidence>
<dbReference type="SUPFAM" id="SSF52058">
    <property type="entry name" value="L domain-like"/>
    <property type="match status" value="2"/>
</dbReference>
<gene>
    <name evidence="3" type="ORF">M9Y10_019351</name>
</gene>
<organism evidence="3 4">
    <name type="scientific">Tritrichomonas musculus</name>
    <dbReference type="NCBI Taxonomy" id="1915356"/>
    <lineage>
        <taxon>Eukaryota</taxon>
        <taxon>Metamonada</taxon>
        <taxon>Parabasalia</taxon>
        <taxon>Tritrichomonadida</taxon>
        <taxon>Tritrichomonadidae</taxon>
        <taxon>Tritrichomonas</taxon>
    </lineage>
</organism>
<dbReference type="InterPro" id="IPR042229">
    <property type="entry name" value="Listeria/Bacterioides_rpt_sf"/>
</dbReference>
<dbReference type="InterPro" id="IPR013378">
    <property type="entry name" value="InlB-like_B-rpt"/>
</dbReference>
<protein>
    <recommendedName>
        <fullName evidence="5">Surface antigen BspA-like protein</fullName>
    </recommendedName>
</protein>
<dbReference type="InterPro" id="IPR053139">
    <property type="entry name" value="Surface_bspA-like"/>
</dbReference>
<dbReference type="Proteomes" id="UP001470230">
    <property type="component" value="Unassembled WGS sequence"/>
</dbReference>
<dbReference type="InterPro" id="IPR032675">
    <property type="entry name" value="LRR_dom_sf"/>
</dbReference>
<comment type="subcellular location">
    <subcellularLocation>
        <location evidence="1">Cell envelope</location>
    </subcellularLocation>
</comment>
<evidence type="ECO:0008006" key="5">
    <source>
        <dbReference type="Google" id="ProtNLM"/>
    </source>
</evidence>
<dbReference type="Pfam" id="PF13306">
    <property type="entry name" value="LRR_5"/>
    <property type="match status" value="5"/>
</dbReference>
<name>A0ABR2HJ77_9EUKA</name>
<evidence type="ECO:0000256" key="1">
    <source>
        <dbReference type="ARBA" id="ARBA00004196"/>
    </source>
</evidence>
<keyword evidence="2" id="KW-0812">Transmembrane</keyword>
<evidence type="ECO:0000256" key="2">
    <source>
        <dbReference type="SAM" id="Phobius"/>
    </source>
</evidence>
<keyword evidence="2" id="KW-0472">Membrane</keyword>
<comment type="caution">
    <text evidence="3">The sequence shown here is derived from an EMBL/GenBank/DDBJ whole genome shotgun (WGS) entry which is preliminary data.</text>
</comment>
<dbReference type="PANTHER" id="PTHR45661:SF3">
    <property type="entry name" value="IG-LIKE DOMAIN-CONTAINING PROTEIN"/>
    <property type="match status" value="1"/>
</dbReference>
<dbReference type="EMBL" id="JAPFFF010000027">
    <property type="protein sequence ID" value="KAK8848291.1"/>
    <property type="molecule type" value="Genomic_DNA"/>
</dbReference>
<keyword evidence="4" id="KW-1185">Reference proteome</keyword>
<dbReference type="InterPro" id="IPR026906">
    <property type="entry name" value="LRR_5"/>
</dbReference>
<keyword evidence="2" id="KW-1133">Transmembrane helix</keyword>
<dbReference type="Pfam" id="PF09479">
    <property type="entry name" value="Flg_new"/>
    <property type="match status" value="1"/>
</dbReference>
<accession>A0ABR2HJ77</accession>
<sequence>MFVNLFCVLCLQKSFDNDFSKSDLWDGNAKNTNWSGNGSFNSPYLIQSAGDLAGLQQQVSKSNNYNEKFFLLTVDIDLNHFSWNPIGNSIDHFQGNFDGNNHVIGNLNITQLSDFSGLFGYLQNSNIFNLTVKCDLKNFGKYNGAISGYMINVTLINVHVIGNIEGLEFTGGFAGFCDCVSMKNVYFEGKINGRNNTGGLAGSITNCEFSDCVVDGTIVGSGNVDGVSGSSFNQCKIVNISLPCAVEKSKTEQPEWPKSPVKDFVYSISGQHVTITGYTGAGGNVVVPDIIGFNPVVYIGNNAFSGKQNISSIVLPNSILNIGYEAFKNCRNLIDIKLSNKLEYIGYKIFEGCSNLREIVIPKSLQRNDQPKYGNDAYSFIYSSIEKVEFEEGTTDIITNLFCKVNTLKEIIFPTSLTKIGSYSFNGCSSLTKVTLPNKLKSIGSYAFSSTGIKTITLPDSVNDVESFAFSSTKLETIIFSNKMRTIKNNLFNNCLQLESLIIPDNILNIEPESFKNCRNLYNITLPNKLEYIGYKIFEGCSNLREIVIPKSLQRNDQPKYGNDAYSFIYSSIEKVKFEEGTTDIITNLFCKVNTLKEIIFPKSLLHIGSYSFNGCSSLTKVTLPNKLRRIGSYAFSSTGIKTITLPNSVNDVESFAFSSTKLETIIFSNKMRTIKNNLFNKCLQLESLIIPDNILNIEPESFKNCRNLIDIKLSNKLEYIGYKIFEGCSNLREIVIPKSLQRNDQPKYGNDAYSFIYSSIEKVEFEEGTTDIITNLFCKVNTLKEIIFPTSLLNIGPYSFNGCSSLTKVTLPNKLRRIGSYAFSSTGIKTITLPDSVNDVESFAFSSTKLETIIFSNKMRTIKNNLFNNCLQLESLIIPDNILNIEPESFKNCRNLYNITLPNRLEYIGYKIFEGCSNLREIVIPKSLQRNDQPKYGNDAYSFIYSSIEKVEFEEGTTDIITNLFCKVNTLKEIIFPTSLTKIGPYSFNGCSSLTTVTIPENVKNIDQNSFQNCPSLVFQVISGSYAEKYAKSHNIKIIYIDNYKTKLKPVTASIQPSSCIFNGTLVELYSSTPNSVIYFKTNNSQDYQNFNKPIVIVKDTIITTYAEHNDYLNSDVVSYSYILCKSYTISFDSNGGNEISSSKVVTNNKKYGELPIPTRINHTFDGWYIDLNSDIRITEETIVNISHDAILHAKWIKNKIESSLEKNDKDVHTDQITTEINNEAQTKKNELIINDSVDVCQPYGKEFIKGFISGSLLAFMTSFIIFRNKNNSKKKHNSDQGQ</sequence>
<reference evidence="3 4" key="1">
    <citation type="submission" date="2024-04" db="EMBL/GenBank/DDBJ databases">
        <title>Tritrichomonas musculus Genome.</title>
        <authorList>
            <person name="Alves-Ferreira E."/>
            <person name="Grigg M."/>
            <person name="Lorenzi H."/>
            <person name="Galac M."/>
        </authorList>
    </citation>
    <scope>NUCLEOTIDE SEQUENCE [LARGE SCALE GENOMIC DNA]</scope>
    <source>
        <strain evidence="3 4">EAF2021</strain>
    </source>
</reference>
<proteinExistence type="predicted"/>
<dbReference type="Gene3D" id="2.160.20.110">
    <property type="match status" value="1"/>
</dbReference>
<evidence type="ECO:0000313" key="3">
    <source>
        <dbReference type="EMBL" id="KAK8848291.1"/>
    </source>
</evidence>
<feature type="transmembrane region" description="Helical" evidence="2">
    <location>
        <begin position="1249"/>
        <end position="1268"/>
    </location>
</feature>
<dbReference type="PANTHER" id="PTHR45661">
    <property type="entry name" value="SURFACE ANTIGEN"/>
    <property type="match status" value="1"/>
</dbReference>